<dbReference type="Proteomes" id="UP000188174">
    <property type="component" value="Chromosome"/>
</dbReference>
<keyword evidence="2" id="KW-1185">Reference proteome</keyword>
<evidence type="ECO:0008006" key="3">
    <source>
        <dbReference type="Google" id="ProtNLM"/>
    </source>
</evidence>
<protein>
    <recommendedName>
        <fullName evidence="3">Capsular polysaccharide synthesis protein</fullName>
    </recommendedName>
</protein>
<reference evidence="1 2" key="1">
    <citation type="submission" date="2017-02" db="EMBL/GenBank/DDBJ databases">
        <authorList>
            <person name="Jeong S."/>
        </authorList>
    </citation>
    <scope>NUCLEOTIDE SEQUENCE [LARGE SCALE GENOMIC DNA]</scope>
    <source>
        <strain evidence="1 2">RMAR6-6</strain>
    </source>
</reference>
<accession>A0ABM6I165</accession>
<gene>
    <name evidence="1" type="ORF">B0E33_10790</name>
</gene>
<evidence type="ECO:0000313" key="1">
    <source>
        <dbReference type="EMBL" id="AQQ04012.1"/>
    </source>
</evidence>
<evidence type="ECO:0000313" key="2">
    <source>
        <dbReference type="Proteomes" id="UP000188174"/>
    </source>
</evidence>
<proteinExistence type="predicted"/>
<name>A0ABM6I165_9HYPH</name>
<sequence>MSRSSRRIVLQAKDLRYFDNIFSCSEKDLDSEFREKFRQKLKVNVRGFGYWCWKPQIITQTLKQLPENDTLLYVDAGCHLNPRGLWRLKEYFAMVEASNAGILAFQAREPEPPFPYDGRWLPDLREKYWTKGDVLDYFGVRDCLDVINSQSIGAGIVFFRNCETAHSILQEWKAVFEQDFGNIDDTPSKSENLPGFKGHRHDQSIFSVLAKLRGVSTVSAYEYWYPQPNTKQPDWEVLKNYPILAKRDKEYGFTTRAKEKIKKRLKKFFPILKNF</sequence>
<dbReference type="EMBL" id="CP019630">
    <property type="protein sequence ID" value="AQQ04012.1"/>
    <property type="molecule type" value="Genomic_DNA"/>
</dbReference>
<organism evidence="1 2">
    <name type="scientific">Roseibium algicola</name>
    <dbReference type="NCBI Taxonomy" id="2857014"/>
    <lineage>
        <taxon>Bacteria</taxon>
        <taxon>Pseudomonadati</taxon>
        <taxon>Pseudomonadota</taxon>
        <taxon>Alphaproteobacteria</taxon>
        <taxon>Hyphomicrobiales</taxon>
        <taxon>Stappiaceae</taxon>
        <taxon>Roseibium</taxon>
    </lineage>
</organism>